<feature type="compositionally biased region" description="Polar residues" evidence="4">
    <location>
        <begin position="32"/>
        <end position="41"/>
    </location>
</feature>
<organism evidence="5 6">
    <name type="scientific">Fragilariopsis cylindrus CCMP1102</name>
    <dbReference type="NCBI Taxonomy" id="635003"/>
    <lineage>
        <taxon>Eukaryota</taxon>
        <taxon>Sar</taxon>
        <taxon>Stramenopiles</taxon>
        <taxon>Ochrophyta</taxon>
        <taxon>Bacillariophyta</taxon>
        <taxon>Bacillariophyceae</taxon>
        <taxon>Bacillariophycidae</taxon>
        <taxon>Bacillariales</taxon>
        <taxon>Bacillariaceae</taxon>
        <taxon>Fragilariopsis</taxon>
    </lineage>
</organism>
<dbReference type="InterPro" id="IPR007378">
    <property type="entry name" value="Tic22-like"/>
</dbReference>
<feature type="region of interest" description="Disordered" evidence="4">
    <location>
        <begin position="1"/>
        <end position="46"/>
    </location>
</feature>
<evidence type="ECO:0000256" key="3">
    <source>
        <dbReference type="ARBA" id="ARBA00022640"/>
    </source>
</evidence>
<accession>A0A1E7EJ82</accession>
<name>A0A1E7EJ82_9STRA</name>
<dbReference type="GO" id="GO:0015031">
    <property type="term" value="P:protein transport"/>
    <property type="evidence" value="ECO:0007669"/>
    <property type="project" value="InterPro"/>
</dbReference>
<proteinExistence type="predicted"/>
<reference evidence="5 6" key="1">
    <citation type="submission" date="2016-09" db="EMBL/GenBank/DDBJ databases">
        <title>Extensive genetic diversity and differential bi-allelic expression allows diatom success in the polar Southern Ocean.</title>
        <authorList>
            <consortium name="DOE Joint Genome Institute"/>
            <person name="Mock T."/>
            <person name="Otillar R.P."/>
            <person name="Strauss J."/>
            <person name="Dupont C."/>
            <person name="Frickenhaus S."/>
            <person name="Maumus F."/>
            <person name="Mcmullan M."/>
            <person name="Sanges R."/>
            <person name="Schmutz J."/>
            <person name="Toseland A."/>
            <person name="Valas R."/>
            <person name="Veluchamy A."/>
            <person name="Ward B.J."/>
            <person name="Allen A."/>
            <person name="Barry K."/>
            <person name="Falciatore A."/>
            <person name="Ferrante M."/>
            <person name="Fortunato A.E."/>
            <person name="Gloeckner G."/>
            <person name="Gruber A."/>
            <person name="Hipkin R."/>
            <person name="Janech M."/>
            <person name="Kroth P."/>
            <person name="Leese F."/>
            <person name="Lindquist E."/>
            <person name="Lyon B.R."/>
            <person name="Martin J."/>
            <person name="Mayer C."/>
            <person name="Parker M."/>
            <person name="Quesneville H."/>
            <person name="Raymond J."/>
            <person name="Uhlig C."/>
            <person name="Valentin K.U."/>
            <person name="Worden A.Z."/>
            <person name="Armbrust E.V."/>
            <person name="Bowler C."/>
            <person name="Green B."/>
            <person name="Moulton V."/>
            <person name="Van Oosterhout C."/>
            <person name="Grigoriev I."/>
        </authorList>
    </citation>
    <scope>NUCLEOTIDE SEQUENCE [LARGE SCALE GENOMIC DNA]</scope>
    <source>
        <strain evidence="5 6">CCMP1102</strain>
    </source>
</reference>
<keyword evidence="6" id="KW-1185">Reference proteome</keyword>
<dbReference type="InParanoid" id="A0A1E7EJ82"/>
<dbReference type="AlphaFoldDB" id="A0A1E7EJ82"/>
<dbReference type="EMBL" id="KV784442">
    <property type="protein sequence ID" value="OEU05930.1"/>
    <property type="molecule type" value="Genomic_DNA"/>
</dbReference>
<keyword evidence="2" id="KW-0150">Chloroplast</keyword>
<protein>
    <submittedName>
        <fullName evidence="5">Uncharacterized protein</fullName>
    </submittedName>
</protein>
<evidence type="ECO:0000256" key="1">
    <source>
        <dbReference type="ARBA" id="ARBA00004229"/>
    </source>
</evidence>
<dbReference type="PANTHER" id="PTHR33926:SF4">
    <property type="entry name" value="PROTEIN TIC 22, CHLOROPLASTIC"/>
    <property type="match status" value="1"/>
</dbReference>
<keyword evidence="3" id="KW-0934">Plastid</keyword>
<dbReference type="PANTHER" id="PTHR33926">
    <property type="entry name" value="PROTEIN TIC 22, CHLOROPLASTIC"/>
    <property type="match status" value="1"/>
</dbReference>
<sequence length="345" mass="37507">MTSIAAAFSFSSSSSSSSSSTTSLLPSASTTGLFSTTNKGFGSSDEKAATATSKKKKLYPSMSRDEVQSFLDTVPVYAVTEPNQEGLVLLKEKNNPNDIAYFFFSPKAATTVFAPLKKEGEWSVNAYPLGLVWFELIDNDPEKSEDGTRGIEYRLLPEPDDLIGAQNLLREQAKQQGTTAKSSSSEVDELFRLPYNEVPIFVDQFLRVSTATSAEEAATDAVEEKVPMYLGLKDLMETCNRAIKASSGEYQAAMSVISLKDLIDEMMNTNGNTNDYRKAILAPPSESTKETTSASLSSSSSTTKSTQPSQPEDPFSWEGKQSIIGKKLEEGEEITIPTATNDWSD</sequence>
<evidence type="ECO:0000313" key="5">
    <source>
        <dbReference type="EMBL" id="OEU05930.1"/>
    </source>
</evidence>
<gene>
    <name evidence="5" type="ORF">FRACYDRAFT_257314</name>
</gene>
<feature type="region of interest" description="Disordered" evidence="4">
    <location>
        <begin position="283"/>
        <end position="345"/>
    </location>
</feature>
<dbReference type="Proteomes" id="UP000095751">
    <property type="component" value="Unassembled WGS sequence"/>
</dbReference>
<feature type="compositionally biased region" description="Low complexity" evidence="4">
    <location>
        <begin position="283"/>
        <end position="310"/>
    </location>
</feature>
<dbReference type="OrthoDB" id="196308at2759"/>
<feature type="compositionally biased region" description="Low complexity" evidence="4">
    <location>
        <begin position="1"/>
        <end position="31"/>
    </location>
</feature>
<dbReference type="Pfam" id="PF04278">
    <property type="entry name" value="Tic22"/>
    <property type="match status" value="1"/>
</dbReference>
<evidence type="ECO:0000256" key="2">
    <source>
        <dbReference type="ARBA" id="ARBA00022528"/>
    </source>
</evidence>
<dbReference type="GO" id="GO:0009507">
    <property type="term" value="C:chloroplast"/>
    <property type="evidence" value="ECO:0007669"/>
    <property type="project" value="UniProtKB-SubCell"/>
</dbReference>
<dbReference type="KEGG" id="fcy:FRACYDRAFT_257314"/>
<dbReference type="Gene3D" id="3.40.1350.100">
    <property type="match status" value="1"/>
</dbReference>
<evidence type="ECO:0000313" key="6">
    <source>
        <dbReference type="Proteomes" id="UP000095751"/>
    </source>
</evidence>
<comment type="subcellular location">
    <subcellularLocation>
        <location evidence="1">Plastid</location>
        <location evidence="1">Chloroplast</location>
    </subcellularLocation>
</comment>
<evidence type="ECO:0000256" key="4">
    <source>
        <dbReference type="SAM" id="MobiDB-lite"/>
    </source>
</evidence>